<proteinExistence type="predicted"/>
<evidence type="ECO:0000313" key="3">
    <source>
        <dbReference type="Proteomes" id="UP001177670"/>
    </source>
</evidence>
<gene>
    <name evidence="2" type="ORF">K0M31_001827</name>
</gene>
<evidence type="ECO:0000256" key="1">
    <source>
        <dbReference type="SAM" id="MobiDB-lite"/>
    </source>
</evidence>
<feature type="region of interest" description="Disordered" evidence="1">
    <location>
        <begin position="1"/>
        <end position="27"/>
    </location>
</feature>
<name>A0AA40KY27_9HYME</name>
<sequence length="88" mass="10698">MEEREEYLRRNGLSGLGLDQERRQRRKSKEIIENLRRRDIERHKQAQYEKIQRSRYNERYKGITTVEISEYLSKTGNSKSQQLIAQAR</sequence>
<protein>
    <submittedName>
        <fullName evidence="2">Uncharacterized protein</fullName>
    </submittedName>
</protein>
<organism evidence="2 3">
    <name type="scientific">Melipona bicolor</name>
    <dbReference type="NCBI Taxonomy" id="60889"/>
    <lineage>
        <taxon>Eukaryota</taxon>
        <taxon>Metazoa</taxon>
        <taxon>Ecdysozoa</taxon>
        <taxon>Arthropoda</taxon>
        <taxon>Hexapoda</taxon>
        <taxon>Insecta</taxon>
        <taxon>Pterygota</taxon>
        <taxon>Neoptera</taxon>
        <taxon>Endopterygota</taxon>
        <taxon>Hymenoptera</taxon>
        <taxon>Apocrita</taxon>
        <taxon>Aculeata</taxon>
        <taxon>Apoidea</taxon>
        <taxon>Anthophila</taxon>
        <taxon>Apidae</taxon>
        <taxon>Melipona</taxon>
    </lineage>
</organism>
<dbReference type="EMBL" id="JAHYIQ010000001">
    <property type="protein sequence ID" value="KAK1137315.1"/>
    <property type="molecule type" value="Genomic_DNA"/>
</dbReference>
<accession>A0AA40KY27</accession>
<dbReference type="AlphaFoldDB" id="A0AA40KY27"/>
<reference evidence="2" key="1">
    <citation type="submission" date="2021-10" db="EMBL/GenBank/DDBJ databases">
        <title>Melipona bicolor Genome sequencing and assembly.</title>
        <authorList>
            <person name="Araujo N.S."/>
            <person name="Arias M.C."/>
        </authorList>
    </citation>
    <scope>NUCLEOTIDE SEQUENCE</scope>
    <source>
        <strain evidence="2">USP_2M_L1-L4_2017</strain>
        <tissue evidence="2">Whole body</tissue>
    </source>
</reference>
<comment type="caution">
    <text evidence="2">The sequence shown here is derived from an EMBL/GenBank/DDBJ whole genome shotgun (WGS) entry which is preliminary data.</text>
</comment>
<keyword evidence="3" id="KW-1185">Reference proteome</keyword>
<evidence type="ECO:0000313" key="2">
    <source>
        <dbReference type="EMBL" id="KAK1137315.1"/>
    </source>
</evidence>
<dbReference type="Proteomes" id="UP001177670">
    <property type="component" value="Unassembled WGS sequence"/>
</dbReference>